<feature type="domain" description="HYR" evidence="4">
    <location>
        <begin position="803"/>
        <end position="886"/>
    </location>
</feature>
<evidence type="ECO:0000256" key="2">
    <source>
        <dbReference type="ARBA" id="ARBA00022737"/>
    </source>
</evidence>
<gene>
    <name evidence="5" type="ORF">ESU54_09105</name>
</gene>
<accession>A0A5C6YZS6</accession>
<evidence type="ECO:0000256" key="1">
    <source>
        <dbReference type="ARBA" id="ARBA00022729"/>
    </source>
</evidence>
<evidence type="ECO:0000313" key="6">
    <source>
        <dbReference type="Proteomes" id="UP000321497"/>
    </source>
</evidence>
<feature type="domain" description="HYR" evidence="4">
    <location>
        <begin position="1209"/>
        <end position="1291"/>
    </location>
</feature>
<proteinExistence type="predicted"/>
<dbReference type="PANTHER" id="PTHR24273:SF32">
    <property type="entry name" value="HYALIN"/>
    <property type="match status" value="1"/>
</dbReference>
<evidence type="ECO:0000259" key="4">
    <source>
        <dbReference type="PROSITE" id="PS50825"/>
    </source>
</evidence>
<reference evidence="5 6" key="1">
    <citation type="submission" date="2019-08" db="EMBL/GenBank/DDBJ databases">
        <title>Genome of Aequorivita antarctica SW49 (type strain).</title>
        <authorList>
            <person name="Bowman J.P."/>
        </authorList>
    </citation>
    <scope>NUCLEOTIDE SEQUENCE [LARGE SCALE GENOMIC DNA]</scope>
    <source>
        <strain evidence="5 6">SW49</strain>
    </source>
</reference>
<dbReference type="InterPro" id="IPR003410">
    <property type="entry name" value="HYR_dom"/>
</dbReference>
<keyword evidence="2" id="KW-0677">Repeat</keyword>
<dbReference type="InterPro" id="IPR013783">
    <property type="entry name" value="Ig-like_fold"/>
</dbReference>
<evidence type="ECO:0000256" key="3">
    <source>
        <dbReference type="SAM" id="SignalP"/>
    </source>
</evidence>
<dbReference type="NCBIfam" id="TIGR04183">
    <property type="entry name" value="Por_Secre_tail"/>
    <property type="match status" value="1"/>
</dbReference>
<organism evidence="5 6">
    <name type="scientific">Aequorivita antarctica</name>
    <dbReference type="NCBI Taxonomy" id="153266"/>
    <lineage>
        <taxon>Bacteria</taxon>
        <taxon>Pseudomonadati</taxon>
        <taxon>Bacteroidota</taxon>
        <taxon>Flavobacteriia</taxon>
        <taxon>Flavobacteriales</taxon>
        <taxon>Flavobacteriaceae</taxon>
        <taxon>Aequorivita</taxon>
    </lineage>
</organism>
<dbReference type="InterPro" id="IPR026444">
    <property type="entry name" value="Secre_tail"/>
</dbReference>
<feature type="chain" id="PRO_5022660862" evidence="3">
    <location>
        <begin position="22"/>
        <end position="1548"/>
    </location>
</feature>
<keyword evidence="6" id="KW-1185">Reference proteome</keyword>
<dbReference type="Proteomes" id="UP000321497">
    <property type="component" value="Unassembled WGS sequence"/>
</dbReference>
<name>A0A5C6YZS6_9FLAO</name>
<dbReference type="PROSITE" id="PS50825">
    <property type="entry name" value="HYR"/>
    <property type="match status" value="6"/>
</dbReference>
<dbReference type="OrthoDB" id="9805017at2"/>
<feature type="domain" description="HYR" evidence="4">
    <location>
        <begin position="1371"/>
        <end position="1458"/>
    </location>
</feature>
<dbReference type="Gene3D" id="2.60.40.10">
    <property type="entry name" value="Immunoglobulins"/>
    <property type="match status" value="2"/>
</dbReference>
<protein>
    <submittedName>
        <fullName evidence="5">HYR domain-containing protein</fullName>
    </submittedName>
</protein>
<dbReference type="Pfam" id="PF18962">
    <property type="entry name" value="Por_Secre_tail"/>
    <property type="match status" value="1"/>
</dbReference>
<dbReference type="RefSeq" id="WP_111845625.1">
    <property type="nucleotide sequence ID" value="NZ_UEGI01000021.1"/>
</dbReference>
<feature type="signal peptide" evidence="3">
    <location>
        <begin position="1"/>
        <end position="21"/>
    </location>
</feature>
<feature type="domain" description="HYR" evidence="4">
    <location>
        <begin position="1047"/>
        <end position="1130"/>
    </location>
</feature>
<keyword evidence="1 3" id="KW-0732">Signal</keyword>
<dbReference type="EMBL" id="VORT01000005">
    <property type="protein sequence ID" value="TXD73285.1"/>
    <property type="molecule type" value="Genomic_DNA"/>
</dbReference>
<dbReference type="Pfam" id="PF02494">
    <property type="entry name" value="HYR"/>
    <property type="match status" value="6"/>
</dbReference>
<feature type="domain" description="HYR" evidence="4">
    <location>
        <begin position="306"/>
        <end position="390"/>
    </location>
</feature>
<sequence>MNKFTFGFALMAMLFFNFLIAQNEPPDFPGSGTGPSFNLAVGANTYTGTVTSPGDTRDNFQIVVGAGQTVTSITASVSTNGNPSGFFLVGLGSVSFPGGNITPVPSAPGTYQVIVGGDFALGNNWTLTVNVTGGPPPCNNPTVPIVTATPNKVCPGGSATLNITGSLNDATSWAIYTGSCGGTLVGTTSTNSFTVNPGNPATTYYVRGEGGCVSPGSCGSVTVSSVDNTLPIPVCQNITVQLNASGTASIVASDVDAGSIDNCGIASRTVSPNSFNCSNIGGNTVTLTVTDNSGNVATCNATVTVQDTIAPQITCIGNINVNNDATVCGALVTYLIPTVTDNCSATVTQTDTSGLSSGSMFPIGTTTLQYTAIDPSGNNDSCSFTVTVIDNENPVINCLVSITQNNDPGVCGAVITFTAPVGTDNCSGSATTQTAGLPSGSTFPVGTTMNTFVVTDPSGNTSTCIFDVTINDTEAPTITCPGDITQDNDLGVCGAEVNYNVAISDNCSAGASGSQTFTYTGVLENWIVPAGVTSITVEAFGAQGGSTIGGLGAYMKGDFSVTPGNQLKILVGQQGLVDYGYGGGGGSFVTTDTDAPLVIAGGGGGAEHDNSFPGYDAVITSDGMSVENANGGTAGSGGELGNPNTSGCGWSGSGGAGLLGNGGASADGGGFAFVNGGTGGTDPSGSCVVGGSGGFGGGGAGGNAGGGGGGYSGGAGGANLGLVPNRGGGGGGSLNTGTNQTNTAGARSGNGEVNITWNMGVEPNQTAGLPSGSTFPVGTTTNTFVVTDSAGNTATCSFDVTVNDTEAPEITCPGNITQDNDLGICGAVITYTAPVGTDNCSGATTTQTAGLASGETFPVGTTTNTFVVTDASGNSSTCSFDVIINDNEAPVANCAAPFTVQLDANGMVSITVGDIDNGSTDNCVIANTSIDVTDFTCADVGDNNVTLTVTDVNGNSSTCTTVVTVEDNVAPVANCAAPFTIQLDANGMASITVADIDNGSTDACGIASTSIDVTDFDCSNVGPNAVILTVTDVNGNASQCTTIVTVEDSIAPTIVCPADITVNTDAGNCSAIVNFPQPIAFDNCGVDTIVQTIGDPSGSMFPVGTTTIEFTATDVNGNTNTCSFIITVIDNEAPVAVCQNITIQLDASGNASIVAANVDGGSTDQCGVANISIDIDTFDCSNVGDNNVVLTVTDVNRNTSTCTAIVTVEDVTAPIVACQNITVELDPVTGTVTILGTDIDNGSTDACGIASYELDIDTFDCSNIGDNAVVLTVTDVNGNSETCTAIVTVEDNTSPVLVCQDFTIEIGADGTATLNPSDVIASNDDACGILTVAVDITEFSCADIGTPVTVQVFSQDNNGNLSTCMAVVTAVDLLAPVITCPADQTVDPGAGNLFYIVPDYFGTGEATAIDNCTDPVTITTQDPAAGTSLSDGTYTITLTATDEYGNTGTCEFELIVESTLGMGGNNQNLGTVTMYPNPAKGNITIRNPQNLDLEKADIYDLTGRLVHSFNLKGMSRTKTLDVDNLAAANYIVIIKAKEGQITKRLLKE</sequence>
<evidence type="ECO:0000313" key="5">
    <source>
        <dbReference type="EMBL" id="TXD73285.1"/>
    </source>
</evidence>
<dbReference type="PANTHER" id="PTHR24273">
    <property type="entry name" value="FI04643P-RELATED"/>
    <property type="match status" value="1"/>
</dbReference>
<feature type="domain" description="HYR" evidence="4">
    <location>
        <begin position="391"/>
        <end position="472"/>
    </location>
</feature>
<comment type="caution">
    <text evidence="5">The sequence shown here is derived from an EMBL/GenBank/DDBJ whole genome shotgun (WGS) entry which is preliminary data.</text>
</comment>